<evidence type="ECO:0000256" key="4">
    <source>
        <dbReference type="ARBA" id="ARBA00022723"/>
    </source>
</evidence>
<dbReference type="InterPro" id="IPR050492">
    <property type="entry name" value="Bact_metal-bind_prot9"/>
</dbReference>
<evidence type="ECO:0000256" key="7">
    <source>
        <dbReference type="SAM" id="SignalP"/>
    </source>
</evidence>
<evidence type="ECO:0000313" key="8">
    <source>
        <dbReference type="EMBL" id="MBK1727024.1"/>
    </source>
</evidence>
<keyword evidence="4" id="KW-0479">Metal-binding</keyword>
<dbReference type="PANTHER" id="PTHR42953:SF1">
    <property type="entry name" value="METAL-BINDING PROTEIN HI_0362-RELATED"/>
    <property type="match status" value="1"/>
</dbReference>
<protein>
    <submittedName>
        <fullName evidence="8">Manganese transporter</fullName>
    </submittedName>
</protein>
<evidence type="ECO:0000313" key="9">
    <source>
        <dbReference type="Proteomes" id="UP000738126"/>
    </source>
</evidence>
<dbReference type="Pfam" id="PF01297">
    <property type="entry name" value="ZnuA"/>
    <property type="match status" value="1"/>
</dbReference>
<keyword evidence="3 6" id="KW-0813">Transport</keyword>
<accession>A0ABS1E725</accession>
<proteinExistence type="inferred from homology"/>
<dbReference type="Proteomes" id="UP000738126">
    <property type="component" value="Unassembled WGS sequence"/>
</dbReference>
<dbReference type="InterPro" id="IPR006128">
    <property type="entry name" value="Lipoprotein_PsaA-like"/>
</dbReference>
<dbReference type="PANTHER" id="PTHR42953">
    <property type="entry name" value="HIGH-AFFINITY ZINC UPTAKE SYSTEM PROTEIN ZNUA-RELATED"/>
    <property type="match status" value="1"/>
</dbReference>
<reference evidence="8 9" key="1">
    <citation type="journal article" date="2020" name="Microorganisms">
        <title>Osmotic Adaptation and Compatible Solute Biosynthesis of Phototrophic Bacteria as Revealed from Genome Analyses.</title>
        <authorList>
            <person name="Imhoff J.F."/>
            <person name="Rahn T."/>
            <person name="Kunzel S."/>
            <person name="Keller A."/>
            <person name="Neulinger S.C."/>
        </authorList>
    </citation>
    <scope>NUCLEOTIDE SEQUENCE [LARGE SCALE GENOMIC DNA]</scope>
    <source>
        <strain evidence="8 9">DSM 15116</strain>
    </source>
</reference>
<comment type="similarity">
    <text evidence="2 6">Belongs to the bacterial solute-binding protein 9 family.</text>
</comment>
<feature type="signal peptide" evidence="7">
    <location>
        <begin position="1"/>
        <end position="27"/>
    </location>
</feature>
<evidence type="ECO:0000256" key="2">
    <source>
        <dbReference type="ARBA" id="ARBA00011028"/>
    </source>
</evidence>
<organism evidence="8 9">
    <name type="scientific">Halorhodospira neutriphila</name>
    <dbReference type="NCBI Taxonomy" id="168379"/>
    <lineage>
        <taxon>Bacteria</taxon>
        <taxon>Pseudomonadati</taxon>
        <taxon>Pseudomonadota</taxon>
        <taxon>Gammaproteobacteria</taxon>
        <taxon>Chromatiales</taxon>
        <taxon>Ectothiorhodospiraceae</taxon>
        <taxon>Halorhodospira</taxon>
    </lineage>
</organism>
<evidence type="ECO:0000256" key="1">
    <source>
        <dbReference type="ARBA" id="ARBA00004196"/>
    </source>
</evidence>
<keyword evidence="9" id="KW-1185">Reference proteome</keyword>
<name>A0ABS1E725_9GAMM</name>
<comment type="caution">
    <text evidence="8">The sequence shown here is derived from an EMBL/GenBank/DDBJ whole genome shotgun (WGS) entry which is preliminary data.</text>
</comment>
<dbReference type="EMBL" id="NRSH01000090">
    <property type="protein sequence ID" value="MBK1727024.1"/>
    <property type="molecule type" value="Genomic_DNA"/>
</dbReference>
<gene>
    <name evidence="8" type="ORF">CKO13_08305</name>
</gene>
<dbReference type="PRINTS" id="PR00690">
    <property type="entry name" value="ADHESNFAMILY"/>
</dbReference>
<keyword evidence="5 7" id="KW-0732">Signal</keyword>
<dbReference type="SUPFAM" id="SSF53807">
    <property type="entry name" value="Helical backbone' metal receptor"/>
    <property type="match status" value="1"/>
</dbReference>
<feature type="chain" id="PRO_5045524406" evidence="7">
    <location>
        <begin position="28"/>
        <end position="316"/>
    </location>
</feature>
<dbReference type="InterPro" id="IPR006127">
    <property type="entry name" value="ZnuA-like"/>
</dbReference>
<dbReference type="PRINTS" id="PR00691">
    <property type="entry name" value="ADHESINB"/>
</dbReference>
<evidence type="ECO:0000256" key="6">
    <source>
        <dbReference type="RuleBase" id="RU003512"/>
    </source>
</evidence>
<evidence type="ECO:0000256" key="5">
    <source>
        <dbReference type="ARBA" id="ARBA00022729"/>
    </source>
</evidence>
<evidence type="ECO:0000256" key="3">
    <source>
        <dbReference type="ARBA" id="ARBA00022448"/>
    </source>
</evidence>
<dbReference type="InterPro" id="IPR006129">
    <property type="entry name" value="AdhesinB"/>
</dbReference>
<comment type="subcellular location">
    <subcellularLocation>
        <location evidence="1">Cell envelope</location>
    </subcellularLocation>
</comment>
<sequence>MAARRPWRAALAAVVALWGGSALTAAAAPPQAVATVGMIGDVAERIAGECVEVETLMGPGIDPHLYQASSSDVRLLQRAEAILYAGYALEGQLGAVLAKLGERKPAVAVSEAAARRESLIQVGGGNVDPHLWMDPQLWADTTPAIAEALAGIAPDCAAPIRERAAAYRERLAALDEWIAASIATIPERQRVLITAHDAFGYYGRAYGLEVRGIQGISTDSEAGIADIRRMVSTVVERRIPAVFIESTINPRTVEAVVDAAGRRGHELAIGGELYSDALGSPGSGAGTYISMLRSNTETIVRGLGGEPAPWPEALPE</sequence>
<dbReference type="RefSeq" id="WP_200259453.1">
    <property type="nucleotide sequence ID" value="NZ_NRSH01000090.1"/>
</dbReference>
<dbReference type="Gene3D" id="3.40.50.1980">
    <property type="entry name" value="Nitrogenase molybdenum iron protein domain"/>
    <property type="match status" value="2"/>
</dbReference>